<evidence type="ECO:0000256" key="1">
    <source>
        <dbReference type="SAM" id="MobiDB-lite"/>
    </source>
</evidence>
<dbReference type="EMBL" id="KL198054">
    <property type="protein sequence ID" value="KDQ11926.1"/>
    <property type="molecule type" value="Genomic_DNA"/>
</dbReference>
<dbReference type="AlphaFoldDB" id="A0A067MK42"/>
<gene>
    <name evidence="2" type="ORF">BOTBODRAFT_34994</name>
</gene>
<feature type="compositionally biased region" description="Basic and acidic residues" evidence="1">
    <location>
        <begin position="1"/>
        <end position="12"/>
    </location>
</feature>
<accession>A0A067MK42</accession>
<evidence type="ECO:0000313" key="3">
    <source>
        <dbReference type="Proteomes" id="UP000027195"/>
    </source>
</evidence>
<reference evidence="3" key="1">
    <citation type="journal article" date="2014" name="Proc. Natl. Acad. Sci. U.S.A.">
        <title>Extensive sampling of basidiomycete genomes demonstrates inadequacy of the white-rot/brown-rot paradigm for wood decay fungi.</title>
        <authorList>
            <person name="Riley R."/>
            <person name="Salamov A.A."/>
            <person name="Brown D.W."/>
            <person name="Nagy L.G."/>
            <person name="Floudas D."/>
            <person name="Held B.W."/>
            <person name="Levasseur A."/>
            <person name="Lombard V."/>
            <person name="Morin E."/>
            <person name="Otillar R."/>
            <person name="Lindquist E.A."/>
            <person name="Sun H."/>
            <person name="LaButti K.M."/>
            <person name="Schmutz J."/>
            <person name="Jabbour D."/>
            <person name="Luo H."/>
            <person name="Baker S.E."/>
            <person name="Pisabarro A.G."/>
            <person name="Walton J.D."/>
            <person name="Blanchette R.A."/>
            <person name="Henrissat B."/>
            <person name="Martin F."/>
            <person name="Cullen D."/>
            <person name="Hibbett D.S."/>
            <person name="Grigoriev I.V."/>
        </authorList>
    </citation>
    <scope>NUCLEOTIDE SEQUENCE [LARGE SCALE GENOMIC DNA]</scope>
    <source>
        <strain evidence="3">FD-172 SS1</strain>
    </source>
</reference>
<dbReference type="HOGENOM" id="CLU_2922321_0_0_1"/>
<organism evidence="2 3">
    <name type="scientific">Botryobasidium botryosum (strain FD-172 SS1)</name>
    <dbReference type="NCBI Taxonomy" id="930990"/>
    <lineage>
        <taxon>Eukaryota</taxon>
        <taxon>Fungi</taxon>
        <taxon>Dikarya</taxon>
        <taxon>Basidiomycota</taxon>
        <taxon>Agaricomycotina</taxon>
        <taxon>Agaricomycetes</taxon>
        <taxon>Cantharellales</taxon>
        <taxon>Botryobasidiaceae</taxon>
        <taxon>Botryobasidium</taxon>
    </lineage>
</organism>
<sequence length="61" mass="6706">MRRYASHLEWHTHHIPPGQGSQAIGVGTGRRPSPSSADFGLLKPLYTRTETEGYRDGAMLG</sequence>
<dbReference type="Proteomes" id="UP000027195">
    <property type="component" value="Unassembled WGS sequence"/>
</dbReference>
<dbReference type="InParanoid" id="A0A067MK42"/>
<name>A0A067MK42_BOTB1</name>
<keyword evidence="3" id="KW-1185">Reference proteome</keyword>
<feature type="region of interest" description="Disordered" evidence="1">
    <location>
        <begin position="1"/>
        <end position="40"/>
    </location>
</feature>
<proteinExistence type="predicted"/>
<evidence type="ECO:0000313" key="2">
    <source>
        <dbReference type="EMBL" id="KDQ11926.1"/>
    </source>
</evidence>
<protein>
    <submittedName>
        <fullName evidence="2">Uncharacterized protein</fullName>
    </submittedName>
</protein>